<dbReference type="PRINTS" id="PR01011">
    <property type="entry name" value="GLUTPROXDASE"/>
</dbReference>
<evidence type="ECO:0000259" key="10">
    <source>
        <dbReference type="PROSITE" id="PS51352"/>
    </source>
</evidence>
<evidence type="ECO:0000256" key="2">
    <source>
        <dbReference type="ARBA" id="ARBA00022559"/>
    </source>
</evidence>
<dbReference type="InterPro" id="IPR013766">
    <property type="entry name" value="Thioredoxin_domain"/>
</dbReference>
<comment type="similarity">
    <text evidence="1 9">Belongs to the glutathione peroxidase family.</text>
</comment>
<evidence type="ECO:0000313" key="11">
    <source>
        <dbReference type="EMBL" id="GMM54195.1"/>
    </source>
</evidence>
<dbReference type="PIRSF" id="PIRSF000303">
    <property type="entry name" value="Glutathion_perox"/>
    <property type="match status" value="1"/>
</dbReference>
<dbReference type="PROSITE" id="PS00460">
    <property type="entry name" value="GLUTATHIONE_PEROXID_1"/>
    <property type="match status" value="1"/>
</dbReference>
<dbReference type="PANTHER" id="PTHR11592:SF78">
    <property type="entry name" value="GLUTATHIONE PEROXIDASE"/>
    <property type="match status" value="1"/>
</dbReference>
<dbReference type="AlphaFoldDB" id="A0AAV5RRX1"/>
<dbReference type="InterPro" id="IPR000889">
    <property type="entry name" value="Glutathione_peroxidase"/>
</dbReference>
<dbReference type="SUPFAM" id="SSF52833">
    <property type="entry name" value="Thioredoxin-like"/>
    <property type="match status" value="1"/>
</dbReference>
<dbReference type="InterPro" id="IPR036249">
    <property type="entry name" value="Thioredoxin-like_sf"/>
</dbReference>
<feature type="domain" description="Thioredoxin" evidence="10">
    <location>
        <begin position="24"/>
        <end position="188"/>
    </location>
</feature>
<gene>
    <name evidence="11" type="ORF">DAKH74_008110</name>
</gene>
<dbReference type="EMBL" id="BTGD01000001">
    <property type="protein sequence ID" value="GMM54195.1"/>
    <property type="molecule type" value="Genomic_DNA"/>
</dbReference>
<keyword evidence="4 9" id="KW-0560">Oxidoreductase</keyword>
<accession>A0AAV5RRX1</accession>
<evidence type="ECO:0000313" key="12">
    <source>
        <dbReference type="Proteomes" id="UP001377567"/>
    </source>
</evidence>
<dbReference type="GO" id="GO:0140824">
    <property type="term" value="F:thioredoxin-dependent peroxiredoxin activity"/>
    <property type="evidence" value="ECO:0007669"/>
    <property type="project" value="UniProtKB-EC"/>
</dbReference>
<dbReference type="Pfam" id="PF00255">
    <property type="entry name" value="GSHPx"/>
    <property type="match status" value="1"/>
</dbReference>
<dbReference type="PROSITE" id="PS51352">
    <property type="entry name" value="THIOREDOXIN_2"/>
    <property type="match status" value="1"/>
</dbReference>
<dbReference type="InterPro" id="IPR029760">
    <property type="entry name" value="GPX_CS"/>
</dbReference>
<organism evidence="11 12">
    <name type="scientific">Maudiozyma humilis</name>
    <name type="common">Sour dough yeast</name>
    <name type="synonym">Kazachstania humilis</name>
    <dbReference type="NCBI Taxonomy" id="51915"/>
    <lineage>
        <taxon>Eukaryota</taxon>
        <taxon>Fungi</taxon>
        <taxon>Dikarya</taxon>
        <taxon>Ascomycota</taxon>
        <taxon>Saccharomycotina</taxon>
        <taxon>Saccharomycetes</taxon>
        <taxon>Saccharomycetales</taxon>
        <taxon>Saccharomycetaceae</taxon>
        <taxon>Maudiozyma</taxon>
    </lineage>
</organism>
<evidence type="ECO:0000256" key="3">
    <source>
        <dbReference type="ARBA" id="ARBA00022862"/>
    </source>
</evidence>
<evidence type="ECO:0000256" key="5">
    <source>
        <dbReference type="ARBA" id="ARBA00023157"/>
    </source>
</evidence>
<feature type="active site" evidence="8">
    <location>
        <position position="67"/>
    </location>
</feature>
<keyword evidence="3" id="KW-0049">Antioxidant</keyword>
<sequence>MLRTSLLRTSALRSSALRAQPLLLKLGTRSIATSFYDLKPVDKDGREVPFSEFKGKPVMVVNVASRCGFTKQYTDLQKLYDEYKKFGFTIVGFPCNQFKNQEPGSDEEIAHFVETKYGVTFPILKKVAVNGENADEVYKFLKDKTQDQGDIKWNFEKFLIDKKGNVAARVESKVTPFELEPKLKALIEEVE</sequence>
<reference evidence="11 12" key="1">
    <citation type="journal article" date="2023" name="Elife">
        <title>Identification of key yeast species and microbe-microbe interactions impacting larval growth of Drosophila in the wild.</title>
        <authorList>
            <person name="Mure A."/>
            <person name="Sugiura Y."/>
            <person name="Maeda R."/>
            <person name="Honda K."/>
            <person name="Sakurai N."/>
            <person name="Takahashi Y."/>
            <person name="Watada M."/>
            <person name="Katoh T."/>
            <person name="Gotoh A."/>
            <person name="Gotoh Y."/>
            <person name="Taniguchi I."/>
            <person name="Nakamura K."/>
            <person name="Hayashi T."/>
            <person name="Katayama T."/>
            <person name="Uemura T."/>
            <person name="Hattori Y."/>
        </authorList>
    </citation>
    <scope>NUCLEOTIDE SEQUENCE [LARGE SCALE GENOMIC DNA]</scope>
    <source>
        <strain evidence="11 12">KH-74</strain>
    </source>
</reference>
<evidence type="ECO:0000256" key="8">
    <source>
        <dbReference type="PIRSR" id="PIRSR000303-1"/>
    </source>
</evidence>
<dbReference type="InterPro" id="IPR029759">
    <property type="entry name" value="GPX_AS"/>
</dbReference>
<dbReference type="FunFam" id="3.40.30.10:FF:000010">
    <property type="entry name" value="Glutathione peroxidase"/>
    <property type="match status" value="1"/>
</dbReference>
<dbReference type="GO" id="GO:0034599">
    <property type="term" value="P:cellular response to oxidative stress"/>
    <property type="evidence" value="ECO:0007669"/>
    <property type="project" value="TreeGrafter"/>
</dbReference>
<comment type="catalytic activity">
    <reaction evidence="7">
        <text>a hydroperoxide + [thioredoxin]-dithiol = an alcohol + [thioredoxin]-disulfide + H2O</text>
        <dbReference type="Rhea" id="RHEA:62620"/>
        <dbReference type="Rhea" id="RHEA-COMP:10698"/>
        <dbReference type="Rhea" id="RHEA-COMP:10700"/>
        <dbReference type="ChEBI" id="CHEBI:15377"/>
        <dbReference type="ChEBI" id="CHEBI:29950"/>
        <dbReference type="ChEBI" id="CHEBI:30879"/>
        <dbReference type="ChEBI" id="CHEBI:35924"/>
        <dbReference type="ChEBI" id="CHEBI:50058"/>
        <dbReference type="EC" id="1.11.1.24"/>
    </reaction>
</comment>
<dbReference type="PROSITE" id="PS51355">
    <property type="entry name" value="GLUTATHIONE_PEROXID_3"/>
    <property type="match status" value="1"/>
</dbReference>
<comment type="caution">
    <text evidence="11">The sequence shown here is derived from an EMBL/GenBank/DDBJ whole genome shotgun (WGS) entry which is preliminary data.</text>
</comment>
<dbReference type="GO" id="GO:0004602">
    <property type="term" value="F:glutathione peroxidase activity"/>
    <property type="evidence" value="ECO:0007669"/>
    <property type="project" value="UniProtKB-ARBA"/>
</dbReference>
<evidence type="ECO:0000256" key="1">
    <source>
        <dbReference type="ARBA" id="ARBA00006926"/>
    </source>
</evidence>
<dbReference type="Proteomes" id="UP001377567">
    <property type="component" value="Unassembled WGS sequence"/>
</dbReference>
<proteinExistence type="inferred from homology"/>
<name>A0AAV5RRX1_MAUHU</name>
<evidence type="ECO:0000256" key="6">
    <source>
        <dbReference type="ARBA" id="ARBA00023284"/>
    </source>
</evidence>
<evidence type="ECO:0000256" key="4">
    <source>
        <dbReference type="ARBA" id="ARBA00023002"/>
    </source>
</evidence>
<evidence type="ECO:0000256" key="7">
    <source>
        <dbReference type="ARBA" id="ARBA00049091"/>
    </source>
</evidence>
<dbReference type="GO" id="GO:0047066">
    <property type="term" value="F:phospholipid-hydroperoxide glutathione peroxidase activity"/>
    <property type="evidence" value="ECO:0007669"/>
    <property type="project" value="UniProtKB-ARBA"/>
</dbReference>
<evidence type="ECO:0000256" key="9">
    <source>
        <dbReference type="RuleBase" id="RU000499"/>
    </source>
</evidence>
<protein>
    <recommendedName>
        <fullName evidence="9">Glutathione peroxidase</fullName>
    </recommendedName>
</protein>
<keyword evidence="6" id="KW-0676">Redox-active center</keyword>
<keyword evidence="12" id="KW-1185">Reference proteome</keyword>
<keyword evidence="2 9" id="KW-0575">Peroxidase</keyword>
<dbReference type="PROSITE" id="PS00763">
    <property type="entry name" value="GLUTATHIONE_PEROXID_2"/>
    <property type="match status" value="1"/>
</dbReference>
<keyword evidence="5" id="KW-1015">Disulfide bond</keyword>
<dbReference type="CDD" id="cd00340">
    <property type="entry name" value="GSH_Peroxidase"/>
    <property type="match status" value="1"/>
</dbReference>
<dbReference type="Gene3D" id="3.40.30.10">
    <property type="entry name" value="Glutaredoxin"/>
    <property type="match status" value="1"/>
</dbReference>
<dbReference type="PANTHER" id="PTHR11592">
    <property type="entry name" value="GLUTATHIONE PEROXIDASE"/>
    <property type="match status" value="1"/>
</dbReference>